<organism evidence="1 2">
    <name type="scientific">Halobellus ruber</name>
    <dbReference type="NCBI Taxonomy" id="2761102"/>
    <lineage>
        <taxon>Archaea</taxon>
        <taxon>Methanobacteriati</taxon>
        <taxon>Methanobacteriota</taxon>
        <taxon>Stenosarchaea group</taxon>
        <taxon>Halobacteria</taxon>
        <taxon>Halobacteriales</taxon>
        <taxon>Haloferacaceae</taxon>
        <taxon>Halobellus</taxon>
    </lineage>
</organism>
<evidence type="ECO:0000313" key="2">
    <source>
        <dbReference type="Proteomes" id="UP000546257"/>
    </source>
</evidence>
<keyword evidence="1" id="KW-0378">Hydrolase</keyword>
<dbReference type="AlphaFoldDB" id="A0A7J9SER1"/>
<dbReference type="InterPro" id="IPR029058">
    <property type="entry name" value="AB_hydrolase_fold"/>
</dbReference>
<keyword evidence="2" id="KW-1185">Reference proteome</keyword>
<dbReference type="SUPFAM" id="SSF53474">
    <property type="entry name" value="alpha/beta-Hydrolases"/>
    <property type="match status" value="1"/>
</dbReference>
<evidence type="ECO:0000313" key="1">
    <source>
        <dbReference type="EMBL" id="MBB6645208.1"/>
    </source>
</evidence>
<proteinExistence type="predicted"/>
<gene>
    <name evidence="1" type="ORF">H5V44_02650</name>
</gene>
<dbReference type="Gene3D" id="3.40.50.1820">
    <property type="entry name" value="alpha/beta hydrolase"/>
    <property type="match status" value="1"/>
</dbReference>
<protein>
    <submittedName>
        <fullName evidence="1">Alpha/beta hydrolase</fullName>
    </submittedName>
</protein>
<name>A0A7J9SER1_9EURY</name>
<dbReference type="RefSeq" id="WP_185191579.1">
    <property type="nucleotide sequence ID" value="NZ_JACKXD010000001.1"/>
</dbReference>
<dbReference type="GO" id="GO:0016787">
    <property type="term" value="F:hydrolase activity"/>
    <property type="evidence" value="ECO:0007669"/>
    <property type="project" value="UniProtKB-KW"/>
</dbReference>
<dbReference type="Proteomes" id="UP000546257">
    <property type="component" value="Unassembled WGS sequence"/>
</dbReference>
<dbReference type="EMBL" id="JACKXD010000001">
    <property type="protein sequence ID" value="MBB6645208.1"/>
    <property type="molecule type" value="Genomic_DNA"/>
</dbReference>
<reference evidence="1 2" key="1">
    <citation type="submission" date="2020-08" db="EMBL/GenBank/DDBJ databases">
        <authorList>
            <person name="Seo M.-J."/>
        </authorList>
    </citation>
    <scope>NUCLEOTIDE SEQUENCE [LARGE SCALE GENOMIC DNA]</scope>
    <source>
        <strain evidence="1 2">MBLA0160</strain>
    </source>
</reference>
<accession>A0A7J9SER1</accession>
<sequence>MDEPIFLPGGRDARGTLDVAAADADGAAPPDSGAADACVVACPPHPQHGGGRGDRRLGALSDELGERGVDCLRFDYGPWDGGRSERRDALHGVEWARERYERVALFGYSFGGAVAISAAANGADVVAVAALSPPARVGAAREDGPDDRGGIDTVADLSALPASLPVGIFHGAHDDVTTVGPVADRARERGATVREFSTDHFFVGREAESAAAVGEFLQPVLHSAASR</sequence>
<comment type="caution">
    <text evidence="1">The sequence shown here is derived from an EMBL/GenBank/DDBJ whole genome shotgun (WGS) entry which is preliminary data.</text>
</comment>